<accession>A0A7S7LXB1</accession>
<keyword evidence="1" id="KW-0812">Transmembrane</keyword>
<dbReference type="RefSeq" id="WP_194371859.1">
    <property type="nucleotide sequence ID" value="NZ_CP054492.1"/>
</dbReference>
<dbReference type="Proteomes" id="UP000593994">
    <property type="component" value="Chromosome"/>
</dbReference>
<proteinExistence type="predicted"/>
<dbReference type="EMBL" id="CP054492">
    <property type="protein sequence ID" value="QOY53110.1"/>
    <property type="molecule type" value="Genomic_DNA"/>
</dbReference>
<protein>
    <submittedName>
        <fullName evidence="2">Uncharacterized protein</fullName>
    </submittedName>
</protein>
<reference evidence="2 3" key="1">
    <citation type="submission" date="2020-05" db="EMBL/GenBank/DDBJ databases">
        <title>Sulfurimonas marisnigri, sp. nov., and Sulfurimonas baltica, sp. nov., manganese oxide reducing chemolithoautotrophs of the class Epsilonproteobacteria isolated from the pelagic redoxclines of the Black and Baltic Seas and emended description of the genus Sulfurimonas.</title>
        <authorList>
            <person name="Henkel J.V."/>
            <person name="Laudan C."/>
            <person name="Werner J."/>
            <person name="Neu T."/>
            <person name="Plewe S."/>
            <person name="Sproer C."/>
            <person name="Bunk B."/>
            <person name="Schulz-Vogt H.N."/>
        </authorList>
    </citation>
    <scope>NUCLEOTIDE SEQUENCE [LARGE SCALE GENOMIC DNA]</scope>
    <source>
        <strain evidence="2 3">GD2</strain>
    </source>
</reference>
<dbReference type="KEGG" id="sbal:HUE88_05365"/>
<feature type="transmembrane region" description="Helical" evidence="1">
    <location>
        <begin position="45"/>
        <end position="69"/>
    </location>
</feature>
<dbReference type="AlphaFoldDB" id="A0A7S7LXB1"/>
<organism evidence="2 3">
    <name type="scientific">Candidatus Sulfurimonas baltica</name>
    <dbReference type="NCBI Taxonomy" id="2740404"/>
    <lineage>
        <taxon>Bacteria</taxon>
        <taxon>Pseudomonadati</taxon>
        <taxon>Campylobacterota</taxon>
        <taxon>Epsilonproteobacteria</taxon>
        <taxon>Campylobacterales</taxon>
        <taxon>Sulfurimonadaceae</taxon>
        <taxon>Sulfurimonas</taxon>
    </lineage>
</organism>
<name>A0A7S7LXB1_9BACT</name>
<keyword evidence="1" id="KW-0472">Membrane</keyword>
<evidence type="ECO:0000313" key="3">
    <source>
        <dbReference type="Proteomes" id="UP000593994"/>
    </source>
</evidence>
<gene>
    <name evidence="2" type="ORF">HUE88_05365</name>
</gene>
<feature type="transmembrane region" description="Helical" evidence="1">
    <location>
        <begin position="7"/>
        <end position="25"/>
    </location>
</feature>
<evidence type="ECO:0000256" key="1">
    <source>
        <dbReference type="SAM" id="Phobius"/>
    </source>
</evidence>
<sequence>MYIKRYTISAFILIILVGWYVYAFITQDSASITLFGLELPSISIAILVIVPLIILYIASVAHIAFYAILGRLKLRKYEKDFEKIVDAMVDAYLGKENRSHSFKTERYKLLGTLVDNAAILPNGVLDTNIKNSKISEVLTIINKIKSGQSVDLKKYSLPSFNSFVIQNSRNKYKNGELTHEDILNNMSKHDDSLAREVYVDFVKDAPLNDILRYKNSLTKESLFVILSRVNADENTLEISNESLISLFDKLDLNSQDYIKVSQALSKTMIPDQRIKLFETLSAEDDKIMEAYLYTLFDLEMLAPAQEILDNSQSNDYIYFKAYSSLRECGKYFDINLFL</sequence>
<keyword evidence="3" id="KW-1185">Reference proteome</keyword>
<keyword evidence="1" id="KW-1133">Transmembrane helix</keyword>
<evidence type="ECO:0000313" key="2">
    <source>
        <dbReference type="EMBL" id="QOY53110.1"/>
    </source>
</evidence>